<organism evidence="1 2">
    <name type="scientific">Aromia moschata</name>
    <dbReference type="NCBI Taxonomy" id="1265417"/>
    <lineage>
        <taxon>Eukaryota</taxon>
        <taxon>Metazoa</taxon>
        <taxon>Ecdysozoa</taxon>
        <taxon>Arthropoda</taxon>
        <taxon>Hexapoda</taxon>
        <taxon>Insecta</taxon>
        <taxon>Pterygota</taxon>
        <taxon>Neoptera</taxon>
        <taxon>Endopterygota</taxon>
        <taxon>Coleoptera</taxon>
        <taxon>Polyphaga</taxon>
        <taxon>Cucujiformia</taxon>
        <taxon>Chrysomeloidea</taxon>
        <taxon>Cerambycidae</taxon>
        <taxon>Cerambycinae</taxon>
        <taxon>Callichromatini</taxon>
        <taxon>Aromia</taxon>
    </lineage>
</organism>
<evidence type="ECO:0000313" key="2">
    <source>
        <dbReference type="Proteomes" id="UP001162162"/>
    </source>
</evidence>
<name>A0AAV8XJT6_9CUCU</name>
<evidence type="ECO:0000313" key="1">
    <source>
        <dbReference type="EMBL" id="KAJ8939270.1"/>
    </source>
</evidence>
<dbReference type="AlphaFoldDB" id="A0AAV8XJT6"/>
<gene>
    <name evidence="1" type="ORF">NQ318_015228</name>
</gene>
<protein>
    <submittedName>
        <fullName evidence="1">Uncharacterized protein</fullName>
    </submittedName>
</protein>
<proteinExistence type="predicted"/>
<keyword evidence="2" id="KW-1185">Reference proteome</keyword>
<accession>A0AAV8XJT6</accession>
<dbReference type="Proteomes" id="UP001162162">
    <property type="component" value="Unassembled WGS sequence"/>
</dbReference>
<comment type="caution">
    <text evidence="1">The sequence shown here is derived from an EMBL/GenBank/DDBJ whole genome shotgun (WGS) entry which is preliminary data.</text>
</comment>
<sequence>MTNLKHIYDDHENVDMSLEDFKELFALCCKVNENVITLQPFHEISSETPLAMPPLSVEALSNTMDLRKINERSLLAFKPTISIKDLVVGKKYPICKIKKVTTKHGDTLVAELNDRVSKN</sequence>
<reference evidence="1" key="1">
    <citation type="journal article" date="2023" name="Insect Mol. Biol.">
        <title>Genome sequencing provides insights into the evolution of gene families encoding plant cell wall-degrading enzymes in longhorned beetles.</title>
        <authorList>
            <person name="Shin N.R."/>
            <person name="Okamura Y."/>
            <person name="Kirsch R."/>
            <person name="Pauchet Y."/>
        </authorList>
    </citation>
    <scope>NUCLEOTIDE SEQUENCE</scope>
    <source>
        <strain evidence="1">AMC_N1</strain>
    </source>
</reference>
<dbReference type="EMBL" id="JAPWTK010000498">
    <property type="protein sequence ID" value="KAJ8939270.1"/>
    <property type="molecule type" value="Genomic_DNA"/>
</dbReference>